<dbReference type="SUPFAM" id="SSF57850">
    <property type="entry name" value="RING/U-box"/>
    <property type="match status" value="1"/>
</dbReference>
<evidence type="ECO:0000313" key="8">
    <source>
        <dbReference type="Proteomes" id="UP001190700"/>
    </source>
</evidence>
<keyword evidence="8" id="KW-1185">Reference proteome</keyword>
<organism evidence="7 8">
    <name type="scientific">Cymbomonas tetramitiformis</name>
    <dbReference type="NCBI Taxonomy" id="36881"/>
    <lineage>
        <taxon>Eukaryota</taxon>
        <taxon>Viridiplantae</taxon>
        <taxon>Chlorophyta</taxon>
        <taxon>Pyramimonadophyceae</taxon>
        <taxon>Pyramimonadales</taxon>
        <taxon>Pyramimonadaceae</taxon>
        <taxon>Cymbomonas</taxon>
    </lineage>
</organism>
<dbReference type="EMBL" id="LGRX02013984">
    <property type="protein sequence ID" value="KAK3265349.1"/>
    <property type="molecule type" value="Genomic_DNA"/>
</dbReference>
<proteinExistence type="predicted"/>
<evidence type="ECO:0000256" key="5">
    <source>
        <dbReference type="SAM" id="Coils"/>
    </source>
</evidence>
<evidence type="ECO:0000256" key="3">
    <source>
        <dbReference type="ARBA" id="ARBA00022833"/>
    </source>
</evidence>
<dbReference type="Gene3D" id="3.30.40.10">
    <property type="entry name" value="Zinc/RING finger domain, C3HC4 (zinc finger)"/>
    <property type="match status" value="1"/>
</dbReference>
<accession>A0AAE0FST3</accession>
<gene>
    <name evidence="7" type="ORF">CYMTET_25956</name>
</gene>
<keyword evidence="1" id="KW-0479">Metal-binding</keyword>
<dbReference type="InterPro" id="IPR001841">
    <property type="entry name" value="Znf_RING"/>
</dbReference>
<evidence type="ECO:0000259" key="6">
    <source>
        <dbReference type="PROSITE" id="PS50089"/>
    </source>
</evidence>
<sequence length="458" mass="51236">MIEEEVAQVRLQMMAMKEEIAKQDALNKAEQATQLARLRLQQQEIDAQKTAAGAAVDVHSAAAPYAAHGRELQAKQVEVARLEAANTEMSTKLQQALLDSEKAQRAAAHSVASLEEQVAQLQLKVSQEHASLVAAQSRLESMHENMSAVQRSAKNEISNVTGAALEEKQALADRTKEMEAIVEQSARQSIQADQELRRWREDMAVMQESVRHLQEEKRQIQIKLERTKEEGAQEVQRLQSEFKQEKLLVLAELEGEHAARCLRDESHAVTSREAAEKTNALTAAEAEIASLSTFLSASQEAADMLRIALAKEEESTASRTKESLEIAERVEATSARELQQAHEALHVERRLREEADVRFETTSKELTDLTAFYIRTGGADAIRKLPEIQCTLCAKLLKQPHTMAMCSHTFCKECALPQLYEESKCPQCKIRANRADLVPNMPLIALTNKVWEMLDKNL</sequence>
<evidence type="ECO:0000313" key="7">
    <source>
        <dbReference type="EMBL" id="KAK3265349.1"/>
    </source>
</evidence>
<dbReference type="InterPro" id="IPR017907">
    <property type="entry name" value="Znf_RING_CS"/>
</dbReference>
<dbReference type="PROSITE" id="PS50089">
    <property type="entry name" value="ZF_RING_2"/>
    <property type="match status" value="1"/>
</dbReference>
<evidence type="ECO:0000256" key="1">
    <source>
        <dbReference type="ARBA" id="ARBA00022723"/>
    </source>
</evidence>
<evidence type="ECO:0000256" key="4">
    <source>
        <dbReference type="PROSITE-ProRule" id="PRU00175"/>
    </source>
</evidence>
<dbReference type="Pfam" id="PF13923">
    <property type="entry name" value="zf-C3HC4_2"/>
    <property type="match status" value="1"/>
</dbReference>
<dbReference type="Proteomes" id="UP001190700">
    <property type="component" value="Unassembled WGS sequence"/>
</dbReference>
<feature type="coiled-coil region" evidence="5">
    <location>
        <begin position="72"/>
        <end position="131"/>
    </location>
</feature>
<feature type="coiled-coil region" evidence="5">
    <location>
        <begin position="196"/>
        <end position="241"/>
    </location>
</feature>
<comment type="caution">
    <text evidence="7">The sequence shown here is derived from an EMBL/GenBank/DDBJ whole genome shotgun (WGS) entry which is preliminary data.</text>
</comment>
<dbReference type="PROSITE" id="PS00518">
    <property type="entry name" value="ZF_RING_1"/>
    <property type="match status" value="1"/>
</dbReference>
<dbReference type="InterPro" id="IPR013083">
    <property type="entry name" value="Znf_RING/FYVE/PHD"/>
</dbReference>
<keyword evidence="3" id="KW-0862">Zinc</keyword>
<dbReference type="GO" id="GO:0008270">
    <property type="term" value="F:zinc ion binding"/>
    <property type="evidence" value="ECO:0007669"/>
    <property type="project" value="UniProtKB-KW"/>
</dbReference>
<protein>
    <recommendedName>
        <fullName evidence="6">RING-type domain-containing protein</fullName>
    </recommendedName>
</protein>
<dbReference type="AlphaFoldDB" id="A0AAE0FST3"/>
<keyword evidence="2 4" id="KW-0863">Zinc-finger</keyword>
<name>A0AAE0FST3_9CHLO</name>
<reference evidence="7 8" key="1">
    <citation type="journal article" date="2015" name="Genome Biol. Evol.">
        <title>Comparative Genomics of a Bacterivorous Green Alga Reveals Evolutionary Causalities and Consequences of Phago-Mixotrophic Mode of Nutrition.</title>
        <authorList>
            <person name="Burns J.A."/>
            <person name="Paasch A."/>
            <person name="Narechania A."/>
            <person name="Kim E."/>
        </authorList>
    </citation>
    <scope>NUCLEOTIDE SEQUENCE [LARGE SCALE GENOMIC DNA]</scope>
    <source>
        <strain evidence="7 8">PLY_AMNH</strain>
    </source>
</reference>
<evidence type="ECO:0000256" key="2">
    <source>
        <dbReference type="ARBA" id="ARBA00022771"/>
    </source>
</evidence>
<keyword evidence="5" id="KW-0175">Coiled coil</keyword>
<feature type="domain" description="RING-type" evidence="6">
    <location>
        <begin position="390"/>
        <end position="429"/>
    </location>
</feature>